<evidence type="ECO:0000259" key="2">
    <source>
        <dbReference type="PROSITE" id="PS50206"/>
    </source>
</evidence>
<keyword evidence="3" id="KW-0378">Hydrolase</keyword>
<dbReference type="SMART" id="SM00849">
    <property type="entry name" value="Lactamase_B"/>
    <property type="match status" value="1"/>
</dbReference>
<dbReference type="GO" id="GO:0046872">
    <property type="term" value="F:metal ion binding"/>
    <property type="evidence" value="ECO:0007669"/>
    <property type="project" value="UniProtKB-KW"/>
</dbReference>
<dbReference type="InterPro" id="IPR036866">
    <property type="entry name" value="RibonucZ/Hydroxyglut_hydro"/>
</dbReference>
<dbReference type="Gene3D" id="3.60.15.10">
    <property type="entry name" value="Ribonuclease Z/Hydroxyacylglutathione hydrolase-like"/>
    <property type="match status" value="1"/>
</dbReference>
<keyword evidence="4" id="KW-1185">Reference proteome</keyword>
<feature type="domain" description="Rhodanese" evidence="2">
    <location>
        <begin position="412"/>
        <end position="496"/>
    </location>
</feature>
<evidence type="ECO:0000313" key="3">
    <source>
        <dbReference type="EMBL" id="ANC50688.1"/>
    </source>
</evidence>
<dbReference type="GO" id="GO:0050313">
    <property type="term" value="F:sulfur dioxygenase activity"/>
    <property type="evidence" value="ECO:0007669"/>
    <property type="project" value="InterPro"/>
</dbReference>
<feature type="domain" description="Rhodanese" evidence="2">
    <location>
        <begin position="307"/>
        <end position="393"/>
    </location>
</feature>
<dbReference type="GO" id="GO:0016787">
    <property type="term" value="F:hydrolase activity"/>
    <property type="evidence" value="ECO:0007669"/>
    <property type="project" value="UniProtKB-KW"/>
</dbReference>
<gene>
    <name evidence="3" type="ORF">CP97_14997</name>
</gene>
<dbReference type="Proteomes" id="UP000059113">
    <property type="component" value="Plasmid"/>
</dbReference>
<dbReference type="Pfam" id="PF00753">
    <property type="entry name" value="Lactamase_B"/>
    <property type="match status" value="1"/>
</dbReference>
<dbReference type="PANTHER" id="PTHR43084:SF1">
    <property type="entry name" value="PERSULFIDE DIOXYGENASE ETHE1, MITOCHONDRIAL"/>
    <property type="match status" value="1"/>
</dbReference>
<sequence>MFFLIVRTGGTFPVNSQSFTVANRFARRPAFGLTASPRKPTRRKLIMLLEKIKTPGLSHLSYLVGSGGQAAVIDPRRDCDIYIEKARAEGLAITHIFETHRNEDLVSGAAVLADMTGAKVLHGPNADGEVVYAQTTCEGDSYRVGQLEFRVLETPGHTFDHLAYALFDTEYPEKAVAVFTGDVLFVGDVGRTDFYPDRKREVAGLLYDSLRKICDLGDQAIIYPAHGAGSVCGSGMADREFSSVGHERHNNPRLQIEDREAFIDFKVGENHYQPPYFRLMERLNLEGGSPAPRVIEPKPMSLQELGECGADHLVDIREPLAYASGHLPGSINLPVGMIPAFAGWFIGEGESVALIASSQGQLNTAMEHLVRIALDNVLGGYVGVVPAAAAGKKMRSIPMVDTETVERRLTGEHNEWTLLDVRDADERAAAAIDGSEHIYVGELSKRWQDLDPARSYTLMCASGMRATVAAGWLDAHGFDNVDVYLGSMGAWKAAQN</sequence>
<dbReference type="SMART" id="SM00450">
    <property type="entry name" value="RHOD"/>
    <property type="match status" value="2"/>
</dbReference>
<dbReference type="KEGG" id="ery:CP97_14997"/>
<accession>A0A160HUS5</accession>
<dbReference type="InterPro" id="IPR036873">
    <property type="entry name" value="Rhodanese-like_dom_sf"/>
</dbReference>
<keyword evidence="1" id="KW-0479">Metal-binding</keyword>
<dbReference type="PANTHER" id="PTHR43084">
    <property type="entry name" value="PERSULFIDE DIOXYGENASE ETHE1"/>
    <property type="match status" value="1"/>
</dbReference>
<proteinExistence type="predicted"/>
<dbReference type="SUPFAM" id="SSF56281">
    <property type="entry name" value="Metallo-hydrolase/oxidoreductase"/>
    <property type="match status" value="1"/>
</dbReference>
<dbReference type="PROSITE" id="PS50206">
    <property type="entry name" value="RHODANESE_3"/>
    <property type="match status" value="2"/>
</dbReference>
<name>A0A160HUS5_9SPHN</name>
<evidence type="ECO:0000256" key="1">
    <source>
        <dbReference type="ARBA" id="ARBA00022723"/>
    </source>
</evidence>
<dbReference type="EMBL" id="CP015441">
    <property type="protein sequence ID" value="ANC50688.1"/>
    <property type="molecule type" value="Genomic_DNA"/>
</dbReference>
<dbReference type="InterPro" id="IPR051682">
    <property type="entry name" value="Mito_Persulfide_Diox"/>
</dbReference>
<dbReference type="SUPFAM" id="SSF52821">
    <property type="entry name" value="Rhodanese/Cell cycle control phosphatase"/>
    <property type="match status" value="2"/>
</dbReference>
<dbReference type="AlphaFoldDB" id="A0A160HUS5"/>
<dbReference type="InterPro" id="IPR001279">
    <property type="entry name" value="Metallo-B-lactamas"/>
</dbReference>
<keyword evidence="3" id="KW-0614">Plasmid</keyword>
<geneLocation type="plasmid" evidence="4"/>
<evidence type="ECO:0000313" key="4">
    <source>
        <dbReference type="Proteomes" id="UP000059113"/>
    </source>
</evidence>
<organism evidence="3 4">
    <name type="scientific">Aurantiacibacter atlanticus</name>
    <dbReference type="NCBI Taxonomy" id="1648404"/>
    <lineage>
        <taxon>Bacteria</taxon>
        <taxon>Pseudomonadati</taxon>
        <taxon>Pseudomonadota</taxon>
        <taxon>Alphaproteobacteria</taxon>
        <taxon>Sphingomonadales</taxon>
        <taxon>Erythrobacteraceae</taxon>
        <taxon>Aurantiacibacter</taxon>
    </lineage>
</organism>
<dbReference type="GO" id="GO:0070813">
    <property type="term" value="P:hydrogen sulfide metabolic process"/>
    <property type="evidence" value="ECO:0007669"/>
    <property type="project" value="TreeGrafter"/>
</dbReference>
<dbReference type="InterPro" id="IPR001763">
    <property type="entry name" value="Rhodanese-like_dom"/>
</dbReference>
<protein>
    <submittedName>
        <fullName evidence="3">Hydrolase</fullName>
    </submittedName>
</protein>
<dbReference type="InterPro" id="IPR044528">
    <property type="entry name" value="POD-like_MBL-fold"/>
</dbReference>
<reference evidence="3 4" key="1">
    <citation type="submission" date="2016-04" db="EMBL/GenBank/DDBJ databases">
        <title>The complete genome sequence of Erythrobacter atlanticus s21-N3.</title>
        <authorList>
            <person name="Wang W."/>
            <person name="Wang L."/>
            <person name="Zhuang L."/>
            <person name="Shao Z."/>
        </authorList>
    </citation>
    <scope>NUCLEOTIDE SEQUENCE [LARGE SCALE GENOMIC DNA]</scope>
    <source>
        <strain evidence="4">s21-N3</strain>
        <plasmid evidence="4">Plasmid</plasmid>
    </source>
</reference>
<dbReference type="GO" id="GO:0006749">
    <property type="term" value="P:glutathione metabolic process"/>
    <property type="evidence" value="ECO:0007669"/>
    <property type="project" value="InterPro"/>
</dbReference>
<dbReference type="CDD" id="cd07724">
    <property type="entry name" value="POD-like_MBL-fold"/>
    <property type="match status" value="1"/>
</dbReference>
<dbReference type="Pfam" id="PF00581">
    <property type="entry name" value="Rhodanese"/>
    <property type="match status" value="2"/>
</dbReference>
<dbReference type="CDD" id="cd00158">
    <property type="entry name" value="RHOD"/>
    <property type="match status" value="2"/>
</dbReference>
<dbReference type="Gene3D" id="3.40.250.10">
    <property type="entry name" value="Rhodanese-like domain"/>
    <property type="match status" value="2"/>
</dbReference>